<accession>A0A2W1G0Z2</accession>
<dbReference type="Proteomes" id="UP000245464">
    <property type="component" value="Chromosome 1"/>
</dbReference>
<dbReference type="AlphaFoldDB" id="A0A2W1G0Z2"/>
<dbReference type="CDD" id="cd12083">
    <property type="entry name" value="DD_cGKI"/>
    <property type="match status" value="1"/>
</dbReference>
<proteinExistence type="predicted"/>
<dbReference type="EMBL" id="NQIK02000001">
    <property type="protein sequence ID" value="KAF7576111.1"/>
    <property type="molecule type" value="Genomic_DNA"/>
</dbReference>
<dbReference type="EMBL" id="NRDI02000001">
    <property type="protein sequence ID" value="KAI1519968.1"/>
    <property type="molecule type" value="Genomic_DNA"/>
</dbReference>
<evidence type="ECO:0000313" key="4">
    <source>
        <dbReference type="Proteomes" id="UP000245464"/>
    </source>
</evidence>
<comment type="caution">
    <text evidence="2">The sequence shown here is derived from an EMBL/GenBank/DDBJ whole genome shotgun (WGS) entry which is preliminary data.</text>
</comment>
<dbReference type="Proteomes" id="UP000249757">
    <property type="component" value="Unassembled WGS sequence"/>
</dbReference>
<feature type="region of interest" description="Disordered" evidence="1">
    <location>
        <begin position="329"/>
        <end position="374"/>
    </location>
</feature>
<evidence type="ECO:0000256" key="1">
    <source>
        <dbReference type="SAM" id="MobiDB-lite"/>
    </source>
</evidence>
<evidence type="ECO:0000313" key="2">
    <source>
        <dbReference type="EMBL" id="KAF7576111.1"/>
    </source>
</evidence>
<reference evidence="3" key="3">
    <citation type="journal article" date="2022" name="bioRxiv">
        <title>A global pangenome for the wheat fungal pathogen Pyrenophora tritici-repentis and prediction of effector protein structural homology.</title>
        <authorList>
            <person name="Moolhuijzen P."/>
            <person name="See P.T."/>
            <person name="Shi G."/>
            <person name="Powell H.R."/>
            <person name="Cockram J."/>
            <person name="Jorgensen L.N."/>
            <person name="Benslimane H."/>
            <person name="Strelkov S.E."/>
            <person name="Turner J."/>
            <person name="Liu Z."/>
            <person name="Moffat C.S."/>
        </authorList>
    </citation>
    <scope>NUCLEOTIDE SEQUENCE</scope>
    <source>
        <strain evidence="3">86-124</strain>
    </source>
</reference>
<dbReference type="OMA" id="NDPVFDC"/>
<feature type="region of interest" description="Disordered" evidence="1">
    <location>
        <begin position="573"/>
        <end position="620"/>
    </location>
</feature>
<reference evidence="5" key="4">
    <citation type="journal article" date="2022" name="Microb. Genom.">
        <title>A global pangenome for the wheat fungal pathogen Pyrenophora tritici-repentis and prediction of effector protein structural homology.</title>
        <authorList>
            <person name="Moolhuijzen P.M."/>
            <person name="See P.T."/>
            <person name="Shi G."/>
            <person name="Powell H.R."/>
            <person name="Cockram J."/>
            <person name="Jorgensen L.N."/>
            <person name="Benslimane H."/>
            <person name="Strelkov S.E."/>
            <person name="Turner J."/>
            <person name="Liu Z."/>
            <person name="Moffat C.S."/>
        </authorList>
    </citation>
    <scope>NUCLEOTIDE SEQUENCE [LARGE SCALE GENOMIC DNA]</scope>
</reference>
<sequence>MSSGVNFWAAGNNRVKSASSPTPAIVEAPQKLKSDTMSQQKKGLVLRSMKNGTANGDTNGPSTPASTPNGRKTDWADEEEDSEFLAQFTKDPRITTLETTIVLKDERVKELEATVVTKNLRVAELEAAVQDRDHRICNLEADSDDKEVRIGKLEEANHEQFLQVQEFLRDVAKKDERITVLEHELSQKAAIILDLESKSNSDSQASTNCKEVAIVEKAKTDNSIATKTPETESVQDHKEVEVERAISDTSVSDSFEIVEAYKPEETTKESPGGVTEKVASSIDTSSETSPAKANSPTHYVTKDTLKVVPPAPKPKTLTFPIDFSKYAKKPAAPPATAQPQSPPPMDSRNGHTTPWGRSAKQARVKTDAKPTFNPSADIRQMSLMERAKYANGPEVAVKLGGIEVMTIPKYLLMQCSVKALVYFEANPDATSWDFPAGYMDADAAKVCLTWMDEMTFQGRVYSINLSAMPNHDKKNLHICRAARVMGLNNTYVGHFTKQLCDRIRNHEVSYEFMDMVCELVYPENDPIFDCLANNLVNQVKVSAIKDMTSLEKLMAKHATLKGKMSHIEQMMAKRMRKAGGSREDSQYGGSKERRGGGGNRGGHGGSGAPSKALSLFSRSR</sequence>
<feature type="compositionally biased region" description="Gly residues" evidence="1">
    <location>
        <begin position="596"/>
        <end position="607"/>
    </location>
</feature>
<feature type="region of interest" description="Disordered" evidence="1">
    <location>
        <begin position="263"/>
        <end position="297"/>
    </location>
</feature>
<feature type="compositionally biased region" description="Basic and acidic residues" evidence="1">
    <location>
        <begin position="580"/>
        <end position="595"/>
    </location>
</feature>
<gene>
    <name evidence="3" type="ORF">Ptr86124_000336</name>
    <name evidence="2" type="ORF">PtrM4_003510</name>
</gene>
<feature type="compositionally biased region" description="Polar residues" evidence="1">
    <location>
        <begin position="50"/>
        <end position="70"/>
    </location>
</feature>
<name>A0A2W1G0Z2_9PLEO</name>
<reference evidence="3" key="2">
    <citation type="submission" date="2021-05" db="EMBL/GenBank/DDBJ databases">
        <authorList>
            <person name="Moolhuijzen P.M."/>
            <person name="Moffat C.S."/>
        </authorList>
    </citation>
    <scope>NUCLEOTIDE SEQUENCE</scope>
    <source>
        <strain evidence="3">86-124</strain>
    </source>
</reference>
<reference evidence="2" key="1">
    <citation type="journal article" date="2018" name="BMC Genomics">
        <title>Comparative genomics of the wheat fungal pathogen Pyrenophora tritici-repentis reveals chromosomal variations and genome plasticity.</title>
        <authorList>
            <person name="Moolhuijzen P."/>
            <person name="See P.T."/>
            <person name="Hane J.K."/>
            <person name="Shi G."/>
            <person name="Liu Z."/>
            <person name="Oliver R.P."/>
            <person name="Moffat C.S."/>
        </authorList>
    </citation>
    <scope>NUCLEOTIDE SEQUENCE [LARGE SCALE GENOMIC DNA]</scope>
    <source>
        <strain evidence="2">M4</strain>
    </source>
</reference>
<dbReference type="OrthoDB" id="3776185at2759"/>
<evidence type="ECO:0000313" key="5">
    <source>
        <dbReference type="Proteomes" id="UP000249757"/>
    </source>
</evidence>
<feature type="compositionally biased region" description="Polar residues" evidence="1">
    <location>
        <begin position="281"/>
        <end position="297"/>
    </location>
</feature>
<protein>
    <submittedName>
        <fullName evidence="2">Neuromodulin multi-domain protein</fullName>
    </submittedName>
</protein>
<feature type="region of interest" description="Disordered" evidence="1">
    <location>
        <begin position="1"/>
        <end position="81"/>
    </location>
</feature>
<keyword evidence="5" id="KW-1185">Reference proteome</keyword>
<organism evidence="2 4">
    <name type="scientific">Pyrenophora tritici-repentis</name>
    <dbReference type="NCBI Taxonomy" id="45151"/>
    <lineage>
        <taxon>Eukaryota</taxon>
        <taxon>Fungi</taxon>
        <taxon>Dikarya</taxon>
        <taxon>Ascomycota</taxon>
        <taxon>Pezizomycotina</taxon>
        <taxon>Dothideomycetes</taxon>
        <taxon>Pleosporomycetidae</taxon>
        <taxon>Pleosporales</taxon>
        <taxon>Pleosporineae</taxon>
        <taxon>Pleosporaceae</taxon>
        <taxon>Pyrenophora</taxon>
    </lineage>
</organism>
<evidence type="ECO:0000313" key="3">
    <source>
        <dbReference type="EMBL" id="KAI1519968.1"/>
    </source>
</evidence>